<dbReference type="InterPro" id="IPR025072">
    <property type="entry name" value="Fur_reg_FbpA"/>
</dbReference>
<name>A0A941JKG9_NIACI</name>
<sequence length="56" mass="6664">MSTISHEAIQNRRNYLIDQLLSVGIYKKENAQLYELCLSDLEREYSLLKEREKTSE</sequence>
<comment type="caution">
    <text evidence="1">The sequence shown here is derived from an EMBL/GenBank/DDBJ whole genome shotgun (WGS) entry which is preliminary data.</text>
</comment>
<reference evidence="1" key="1">
    <citation type="submission" date="2021-04" db="EMBL/GenBank/DDBJ databases">
        <title>Genomic analysis of electroactive and textile dye degrading Bacillus circulans strain: DC10 isolated from constructed wetland-microbial fuel cells treating textile dye wastewaters.</title>
        <authorList>
            <person name="Patel D.U."/>
            <person name="Desai C.R."/>
        </authorList>
    </citation>
    <scope>NUCLEOTIDE SEQUENCE</scope>
    <source>
        <strain evidence="1">DC10</strain>
    </source>
</reference>
<dbReference type="AlphaFoldDB" id="A0A941JKG9"/>
<dbReference type="EMBL" id="JAGTPX010000003">
    <property type="protein sequence ID" value="MBR8668788.1"/>
    <property type="molecule type" value="Genomic_DNA"/>
</dbReference>
<accession>A0A941JKG9</accession>
<evidence type="ECO:0000313" key="1">
    <source>
        <dbReference type="EMBL" id="MBR8668788.1"/>
    </source>
</evidence>
<proteinExistence type="predicted"/>
<dbReference type="Pfam" id="PF13076">
    <property type="entry name" value="Fur_reg_FbpA"/>
    <property type="match status" value="1"/>
</dbReference>
<gene>
    <name evidence="1" type="ORF">KD144_04465</name>
</gene>
<protein>
    <submittedName>
        <fullName evidence="1">Fur-regulated basic protein FbpA</fullName>
    </submittedName>
</protein>
<organism evidence="1">
    <name type="scientific">Niallia circulans</name>
    <name type="common">Bacillus circulans</name>
    <dbReference type="NCBI Taxonomy" id="1397"/>
    <lineage>
        <taxon>Bacteria</taxon>
        <taxon>Bacillati</taxon>
        <taxon>Bacillota</taxon>
        <taxon>Bacilli</taxon>
        <taxon>Bacillales</taxon>
        <taxon>Bacillaceae</taxon>
        <taxon>Niallia</taxon>
    </lineage>
</organism>